<keyword evidence="2" id="KW-1185">Reference proteome</keyword>
<evidence type="ECO:0000313" key="1">
    <source>
        <dbReference type="EMBL" id="NEY91437.1"/>
    </source>
</evidence>
<dbReference type="EMBL" id="JAAIVJ010000009">
    <property type="protein sequence ID" value="NEY91437.1"/>
    <property type="molecule type" value="Genomic_DNA"/>
</dbReference>
<comment type="caution">
    <text evidence="1">The sequence shown here is derived from an EMBL/GenBank/DDBJ whole genome shotgun (WGS) entry which is preliminary data.</text>
</comment>
<proteinExistence type="predicted"/>
<dbReference type="AlphaFoldDB" id="A0A6M0QVK9"/>
<organism evidence="1 2">
    <name type="scientific">Tabrizicola oligotrophica</name>
    <dbReference type="NCBI Taxonomy" id="2710650"/>
    <lineage>
        <taxon>Bacteria</taxon>
        <taxon>Pseudomonadati</taxon>
        <taxon>Pseudomonadota</taxon>
        <taxon>Alphaproteobacteria</taxon>
        <taxon>Rhodobacterales</taxon>
        <taxon>Paracoccaceae</taxon>
        <taxon>Tabrizicola</taxon>
    </lineage>
</organism>
<name>A0A6M0QVK9_9RHOB</name>
<dbReference type="Proteomes" id="UP000477782">
    <property type="component" value="Unassembled WGS sequence"/>
</dbReference>
<gene>
    <name evidence="1" type="ORF">G4Z14_14120</name>
</gene>
<evidence type="ECO:0000313" key="2">
    <source>
        <dbReference type="Proteomes" id="UP000477782"/>
    </source>
</evidence>
<dbReference type="RefSeq" id="WP_164626844.1">
    <property type="nucleotide sequence ID" value="NZ_JAAIVJ010000009.1"/>
</dbReference>
<accession>A0A6M0QVK9</accession>
<sequence>MAHDWQTQKAETFATFKEGARGVKLPKEAVVVFYFLAEEVKPQWAAAETALRERGFVTRHDADQIEARTPTAIPITAEAIWEWEKAGTEEVIGFDFWPDGWEIED</sequence>
<reference evidence="1 2" key="1">
    <citation type="submission" date="2020-02" db="EMBL/GenBank/DDBJ databases">
        <authorList>
            <person name="Chen W.-M."/>
        </authorList>
    </citation>
    <scope>NUCLEOTIDE SEQUENCE [LARGE SCALE GENOMIC DNA]</scope>
    <source>
        <strain evidence="1 2">KMS-5</strain>
    </source>
</reference>
<protein>
    <submittedName>
        <fullName evidence="1">Uncharacterized protein</fullName>
    </submittedName>
</protein>